<organism evidence="2 3">
    <name type="scientific">Ladona fulva</name>
    <name type="common">Scarce chaser dragonfly</name>
    <name type="synonym">Libellula fulva</name>
    <dbReference type="NCBI Taxonomy" id="123851"/>
    <lineage>
        <taxon>Eukaryota</taxon>
        <taxon>Metazoa</taxon>
        <taxon>Ecdysozoa</taxon>
        <taxon>Arthropoda</taxon>
        <taxon>Hexapoda</taxon>
        <taxon>Insecta</taxon>
        <taxon>Pterygota</taxon>
        <taxon>Palaeoptera</taxon>
        <taxon>Odonata</taxon>
        <taxon>Epiprocta</taxon>
        <taxon>Anisoptera</taxon>
        <taxon>Libelluloidea</taxon>
        <taxon>Libellulidae</taxon>
        <taxon>Ladona</taxon>
    </lineage>
</organism>
<dbReference type="InterPro" id="IPR004875">
    <property type="entry name" value="DDE_SF_endonuclease_dom"/>
</dbReference>
<proteinExistence type="predicted"/>
<protein>
    <recommendedName>
        <fullName evidence="1">DDE-1 domain-containing protein</fullName>
    </recommendedName>
</protein>
<dbReference type="PANTHER" id="PTHR19303:SF74">
    <property type="entry name" value="POGO TRANSPOSABLE ELEMENT WITH KRAB DOMAIN"/>
    <property type="match status" value="1"/>
</dbReference>
<gene>
    <name evidence="2" type="ORF">J437_LFUL012226</name>
</gene>
<reference evidence="2" key="1">
    <citation type="submission" date="2013-04" db="EMBL/GenBank/DDBJ databases">
        <authorList>
            <person name="Qu J."/>
            <person name="Murali S.C."/>
            <person name="Bandaranaike D."/>
            <person name="Bellair M."/>
            <person name="Blankenburg K."/>
            <person name="Chao H."/>
            <person name="Dinh H."/>
            <person name="Doddapaneni H."/>
            <person name="Downs B."/>
            <person name="Dugan-Rocha S."/>
            <person name="Elkadiri S."/>
            <person name="Gnanaolivu R.D."/>
            <person name="Hernandez B."/>
            <person name="Javaid M."/>
            <person name="Jayaseelan J.C."/>
            <person name="Lee S."/>
            <person name="Li M."/>
            <person name="Ming W."/>
            <person name="Munidasa M."/>
            <person name="Muniz J."/>
            <person name="Nguyen L."/>
            <person name="Ongeri F."/>
            <person name="Osuji N."/>
            <person name="Pu L.-L."/>
            <person name="Puazo M."/>
            <person name="Qu C."/>
            <person name="Quiroz J."/>
            <person name="Raj R."/>
            <person name="Weissenberger G."/>
            <person name="Xin Y."/>
            <person name="Zou X."/>
            <person name="Han Y."/>
            <person name="Richards S."/>
            <person name="Worley K."/>
            <person name="Muzny D."/>
            <person name="Gibbs R."/>
        </authorList>
    </citation>
    <scope>NUCLEOTIDE SEQUENCE</scope>
    <source>
        <strain evidence="2">Sampled in the wild</strain>
    </source>
</reference>
<feature type="domain" description="DDE-1" evidence="1">
    <location>
        <begin position="157"/>
        <end position="277"/>
    </location>
</feature>
<accession>A0A8K0KFY4</accession>
<reference evidence="2" key="2">
    <citation type="submission" date="2017-10" db="EMBL/GenBank/DDBJ databases">
        <title>Ladona fulva Genome sequencing and assembly.</title>
        <authorList>
            <person name="Murali S."/>
            <person name="Richards S."/>
            <person name="Bandaranaike D."/>
            <person name="Bellair M."/>
            <person name="Blankenburg K."/>
            <person name="Chao H."/>
            <person name="Dinh H."/>
            <person name="Doddapaneni H."/>
            <person name="Dugan-Rocha S."/>
            <person name="Elkadiri S."/>
            <person name="Gnanaolivu R."/>
            <person name="Hernandez B."/>
            <person name="Skinner E."/>
            <person name="Javaid M."/>
            <person name="Lee S."/>
            <person name="Li M."/>
            <person name="Ming W."/>
            <person name="Munidasa M."/>
            <person name="Muniz J."/>
            <person name="Nguyen L."/>
            <person name="Hughes D."/>
            <person name="Osuji N."/>
            <person name="Pu L.-L."/>
            <person name="Puazo M."/>
            <person name="Qu C."/>
            <person name="Quiroz J."/>
            <person name="Raj R."/>
            <person name="Weissenberger G."/>
            <person name="Xin Y."/>
            <person name="Zou X."/>
            <person name="Han Y."/>
            <person name="Worley K."/>
            <person name="Muzny D."/>
            <person name="Gibbs R."/>
        </authorList>
    </citation>
    <scope>NUCLEOTIDE SEQUENCE</scope>
    <source>
        <strain evidence="2">Sampled in the wild</strain>
    </source>
</reference>
<dbReference type="InterPro" id="IPR050863">
    <property type="entry name" value="CenT-Element_Derived"/>
</dbReference>
<comment type="caution">
    <text evidence="2">The sequence shown here is derived from an EMBL/GenBank/DDBJ whole genome shotgun (WGS) entry which is preliminary data.</text>
</comment>
<dbReference type="AlphaFoldDB" id="A0A8K0KFY4"/>
<dbReference type="Pfam" id="PF03184">
    <property type="entry name" value="DDE_1"/>
    <property type="match status" value="1"/>
</dbReference>
<dbReference type="EMBL" id="KZ308703">
    <property type="protein sequence ID" value="KAG8233291.1"/>
    <property type="molecule type" value="Genomic_DNA"/>
</dbReference>
<dbReference type="PANTHER" id="PTHR19303">
    <property type="entry name" value="TRANSPOSON"/>
    <property type="match status" value="1"/>
</dbReference>
<dbReference type="Proteomes" id="UP000792457">
    <property type="component" value="Unassembled WGS sequence"/>
</dbReference>
<evidence type="ECO:0000313" key="3">
    <source>
        <dbReference type="Proteomes" id="UP000792457"/>
    </source>
</evidence>
<name>A0A8K0KFY4_LADFU</name>
<dbReference type="GO" id="GO:0003677">
    <property type="term" value="F:DNA binding"/>
    <property type="evidence" value="ECO:0007669"/>
    <property type="project" value="TreeGrafter"/>
</dbReference>
<evidence type="ECO:0000259" key="1">
    <source>
        <dbReference type="Pfam" id="PF03184"/>
    </source>
</evidence>
<sequence length="288" mass="32919">MGFLKASKQFNVPKKRRTGIISKDNGEQDFWSMKDLRSFAYELAEKNGLTHRFNKETCLAGQNWIKGFLTRYPSLSIRTPENTSGARAMGFNKVSKIQVAHELWDSIRSRFRSLTLLFNYVIDKHKLTADKIFNCDETGVSRKRQVRAITSAERGETVTAEVCMSASGLYMPPMLIFPRMKKKQVFELGLLPGGWCEVHPSGWMITDLFLVWFSKFIEFSKVTKESPVLLIVDGHSTHTKNLKLLGMARENGALQPLDVTFFKPLSLCYGEEVRKWLRSHPGKVVTLF</sequence>
<keyword evidence="3" id="KW-1185">Reference proteome</keyword>
<dbReference type="GO" id="GO:0005634">
    <property type="term" value="C:nucleus"/>
    <property type="evidence" value="ECO:0007669"/>
    <property type="project" value="TreeGrafter"/>
</dbReference>
<dbReference type="OrthoDB" id="8191755at2759"/>
<evidence type="ECO:0000313" key="2">
    <source>
        <dbReference type="EMBL" id="KAG8233291.1"/>
    </source>
</evidence>